<evidence type="ECO:0000256" key="5">
    <source>
        <dbReference type="ARBA" id="ARBA00023136"/>
    </source>
</evidence>
<evidence type="ECO:0000256" key="2">
    <source>
        <dbReference type="ARBA" id="ARBA00022475"/>
    </source>
</evidence>
<keyword evidence="9" id="KW-1185">Reference proteome</keyword>
<proteinExistence type="predicted"/>
<feature type="transmembrane region" description="Helical" evidence="6">
    <location>
        <begin position="247"/>
        <end position="264"/>
    </location>
</feature>
<feature type="transmembrane region" description="Helical" evidence="6">
    <location>
        <begin position="150"/>
        <end position="169"/>
    </location>
</feature>
<keyword evidence="3 6" id="KW-0812">Transmembrane</keyword>
<comment type="caution">
    <text evidence="8">The sequence shown here is derived from an EMBL/GenBank/DDBJ whole genome shotgun (WGS) entry which is preliminary data.</text>
</comment>
<dbReference type="STRING" id="1121097.GCA_000428125_00482"/>
<gene>
    <name evidence="8" type="ORF">JCM15093_47</name>
</gene>
<evidence type="ECO:0000256" key="1">
    <source>
        <dbReference type="ARBA" id="ARBA00004651"/>
    </source>
</evidence>
<comment type="subcellular location">
    <subcellularLocation>
        <location evidence="1">Cell membrane</location>
        <topology evidence="1">Multi-pass membrane protein</topology>
    </subcellularLocation>
</comment>
<dbReference type="eggNOG" id="COG0697">
    <property type="taxonomic scope" value="Bacteria"/>
</dbReference>
<dbReference type="InterPro" id="IPR050638">
    <property type="entry name" value="AA-Vitamin_Transporters"/>
</dbReference>
<feature type="domain" description="EamA" evidence="7">
    <location>
        <begin position="151"/>
        <end position="285"/>
    </location>
</feature>
<accession>A0A069D444</accession>
<organism evidence="8 9">
    <name type="scientific">Bacteroides graminisolvens DSM 19988 = JCM 15093</name>
    <dbReference type="NCBI Taxonomy" id="1121097"/>
    <lineage>
        <taxon>Bacteria</taxon>
        <taxon>Pseudomonadati</taxon>
        <taxon>Bacteroidota</taxon>
        <taxon>Bacteroidia</taxon>
        <taxon>Bacteroidales</taxon>
        <taxon>Bacteroidaceae</taxon>
        <taxon>Bacteroides</taxon>
    </lineage>
</organism>
<dbReference type="Pfam" id="PF00892">
    <property type="entry name" value="EamA"/>
    <property type="match status" value="2"/>
</dbReference>
<dbReference type="InterPro" id="IPR037185">
    <property type="entry name" value="EmrE-like"/>
</dbReference>
<dbReference type="InterPro" id="IPR000620">
    <property type="entry name" value="EamA_dom"/>
</dbReference>
<feature type="transmembrane region" description="Helical" evidence="6">
    <location>
        <begin position="123"/>
        <end position="144"/>
    </location>
</feature>
<dbReference type="EMBL" id="BAJS01000001">
    <property type="protein sequence ID" value="GAK34974.1"/>
    <property type="molecule type" value="Genomic_DNA"/>
</dbReference>
<evidence type="ECO:0000313" key="9">
    <source>
        <dbReference type="Proteomes" id="UP000027601"/>
    </source>
</evidence>
<dbReference type="SUPFAM" id="SSF103481">
    <property type="entry name" value="Multidrug resistance efflux transporter EmrE"/>
    <property type="match status" value="2"/>
</dbReference>
<evidence type="ECO:0000256" key="3">
    <source>
        <dbReference type="ARBA" id="ARBA00022692"/>
    </source>
</evidence>
<sequence length="306" mass="34387">MKNFWYHTMALITVIIWGTTFVSTKILLQQGLSPTEILLYRFILAYVSIWFFCPRKIWADTKRDELLLLASGVCGGSLYFIAENTALQYTLASNVSLILCTTPILTAFVSRVWGDKQKLRSRLYYGSLVALIGVALVVFNGNFILKLSPAGDLLTIAAALMWAFYGTILKKLDSKYGVLFITRKIFFYGIVTMLPVFAFDPSQLHVTTITDPIVLSNLVFLGLIASMLCYIMWNLTVKQLGVVRTTNYIYIIPLITLVTSAMVIDEIITPVALAGSVFILFGVYFAEQGGDLQKQLANIRRRKQRL</sequence>
<dbReference type="Proteomes" id="UP000027601">
    <property type="component" value="Unassembled WGS sequence"/>
</dbReference>
<evidence type="ECO:0000256" key="4">
    <source>
        <dbReference type="ARBA" id="ARBA00022989"/>
    </source>
</evidence>
<feature type="transmembrane region" description="Helical" evidence="6">
    <location>
        <begin position="176"/>
        <end position="198"/>
    </location>
</feature>
<feature type="transmembrane region" description="Helical" evidence="6">
    <location>
        <begin position="38"/>
        <end position="54"/>
    </location>
</feature>
<feature type="domain" description="EamA" evidence="7">
    <location>
        <begin position="6"/>
        <end position="138"/>
    </location>
</feature>
<evidence type="ECO:0000259" key="7">
    <source>
        <dbReference type="Pfam" id="PF00892"/>
    </source>
</evidence>
<keyword evidence="4 6" id="KW-1133">Transmembrane helix</keyword>
<protein>
    <submittedName>
        <fullName evidence="8">Permease</fullName>
    </submittedName>
</protein>
<dbReference type="GO" id="GO:0005886">
    <property type="term" value="C:plasma membrane"/>
    <property type="evidence" value="ECO:0007669"/>
    <property type="project" value="UniProtKB-SubCell"/>
</dbReference>
<keyword evidence="5 6" id="KW-0472">Membrane</keyword>
<keyword evidence="2" id="KW-1003">Cell membrane</keyword>
<evidence type="ECO:0000256" key="6">
    <source>
        <dbReference type="SAM" id="Phobius"/>
    </source>
</evidence>
<name>A0A069D444_9BACE</name>
<feature type="transmembrane region" description="Helical" evidence="6">
    <location>
        <begin position="218"/>
        <end position="235"/>
    </location>
</feature>
<dbReference type="AlphaFoldDB" id="A0A069D444"/>
<dbReference type="OrthoDB" id="9805239at2"/>
<reference evidence="8 9" key="1">
    <citation type="journal article" date="2015" name="Microbes Environ.">
        <title>Distribution and evolution of nitrogen fixation genes in the phylum bacteroidetes.</title>
        <authorList>
            <person name="Inoue J."/>
            <person name="Oshima K."/>
            <person name="Suda W."/>
            <person name="Sakamoto M."/>
            <person name="Iino T."/>
            <person name="Noda S."/>
            <person name="Hongoh Y."/>
            <person name="Hattori M."/>
            <person name="Ohkuma M."/>
        </authorList>
    </citation>
    <scope>NUCLEOTIDE SEQUENCE [LARGE SCALE GENOMIC DNA]</scope>
    <source>
        <strain evidence="8 9">JCM 15093</strain>
    </source>
</reference>
<feature type="transmembrane region" description="Helical" evidence="6">
    <location>
        <begin position="94"/>
        <end position="114"/>
    </location>
</feature>
<dbReference type="RefSeq" id="WP_034781550.1">
    <property type="nucleotide sequence ID" value="NZ_ATZI01000001.1"/>
</dbReference>
<feature type="transmembrane region" description="Helical" evidence="6">
    <location>
        <begin position="270"/>
        <end position="286"/>
    </location>
</feature>
<dbReference type="PANTHER" id="PTHR32322:SF18">
    <property type="entry name" value="S-ADENOSYLMETHIONINE_S-ADENOSYLHOMOCYSTEINE TRANSPORTER"/>
    <property type="match status" value="1"/>
</dbReference>
<evidence type="ECO:0000313" key="8">
    <source>
        <dbReference type="EMBL" id="GAK34974.1"/>
    </source>
</evidence>
<dbReference type="PANTHER" id="PTHR32322">
    <property type="entry name" value="INNER MEMBRANE TRANSPORTER"/>
    <property type="match status" value="1"/>
</dbReference>
<feature type="transmembrane region" description="Helical" evidence="6">
    <location>
        <begin position="66"/>
        <end position="82"/>
    </location>
</feature>